<gene>
    <name evidence="15 17" type="primary">metG</name>
    <name evidence="17" type="ordered locus">THEYE_A0382</name>
</gene>
<dbReference type="HAMAP" id="MF_01228">
    <property type="entry name" value="Met_tRNA_synth_type2"/>
    <property type="match status" value="1"/>
</dbReference>
<evidence type="ECO:0000256" key="14">
    <source>
        <dbReference type="ARBA" id="ARBA00047364"/>
    </source>
</evidence>
<dbReference type="InterPro" id="IPR032678">
    <property type="entry name" value="tRNA-synt_1_cat_dom"/>
</dbReference>
<dbReference type="EC" id="6.1.1.10" evidence="15"/>
<evidence type="ECO:0000256" key="4">
    <source>
        <dbReference type="ARBA" id="ARBA00022490"/>
    </source>
</evidence>
<comment type="cofactor">
    <cofactor evidence="15">
        <name>Zn(2+)</name>
        <dbReference type="ChEBI" id="CHEBI:29105"/>
    </cofactor>
    <text evidence="15">Binds 1 zinc ion per subunit.</text>
</comment>
<dbReference type="NCBIfam" id="TIGR00399">
    <property type="entry name" value="metG_C_term"/>
    <property type="match status" value="1"/>
</dbReference>
<organism evidence="17 18">
    <name type="scientific">Thermodesulfovibrio yellowstonii (strain ATCC 51303 / DSM 11347 / YP87)</name>
    <dbReference type="NCBI Taxonomy" id="289376"/>
    <lineage>
        <taxon>Bacteria</taxon>
        <taxon>Pseudomonadati</taxon>
        <taxon>Nitrospirota</taxon>
        <taxon>Thermodesulfovibrionia</taxon>
        <taxon>Thermodesulfovibrionales</taxon>
        <taxon>Thermodesulfovibrionaceae</taxon>
        <taxon>Thermodesulfovibrio</taxon>
    </lineage>
</organism>
<dbReference type="InterPro" id="IPR014758">
    <property type="entry name" value="Met-tRNA_synth"/>
</dbReference>
<keyword evidence="18" id="KW-1185">Reference proteome</keyword>
<dbReference type="InterPro" id="IPR012340">
    <property type="entry name" value="NA-bd_OB-fold"/>
</dbReference>
<accession>B5YJ14</accession>
<dbReference type="InterPro" id="IPR023457">
    <property type="entry name" value="Met-tRNA_synth_2"/>
</dbReference>
<dbReference type="InterPro" id="IPR041872">
    <property type="entry name" value="Anticodon_Met"/>
</dbReference>
<dbReference type="PROSITE" id="PS50886">
    <property type="entry name" value="TRBD"/>
    <property type="match status" value="1"/>
</dbReference>
<evidence type="ECO:0000256" key="6">
    <source>
        <dbReference type="ARBA" id="ARBA00022598"/>
    </source>
</evidence>
<keyword evidence="4 15" id="KW-0963">Cytoplasm</keyword>
<dbReference type="Pfam" id="PF09334">
    <property type="entry name" value="tRNA-synt_1g"/>
    <property type="match status" value="1"/>
</dbReference>
<dbReference type="SUPFAM" id="SSF47323">
    <property type="entry name" value="Anticodon-binding domain of a subclass of class I aminoacyl-tRNA synthetases"/>
    <property type="match status" value="1"/>
</dbReference>
<dbReference type="InParanoid" id="B5YJ14"/>
<dbReference type="Gene3D" id="1.10.730.10">
    <property type="entry name" value="Isoleucyl-tRNA Synthetase, Domain 1"/>
    <property type="match status" value="1"/>
</dbReference>
<feature type="binding site" evidence="15">
    <location>
        <position position="129"/>
    </location>
    <ligand>
        <name>Zn(2+)</name>
        <dbReference type="ChEBI" id="CHEBI:29105"/>
    </ligand>
</feature>
<evidence type="ECO:0000256" key="13">
    <source>
        <dbReference type="ARBA" id="ARBA00023146"/>
    </source>
</evidence>
<evidence type="ECO:0000256" key="5">
    <source>
        <dbReference type="ARBA" id="ARBA00022555"/>
    </source>
</evidence>
<dbReference type="STRING" id="289376.THEYE_A0382"/>
<dbReference type="FunFam" id="2.40.50.140:FF:000042">
    <property type="entry name" value="Methionine--tRNA ligase"/>
    <property type="match status" value="1"/>
</dbReference>
<dbReference type="PATRIC" id="fig|289376.4.peg.377"/>
<keyword evidence="9 15" id="KW-0862">Zinc</keyword>
<evidence type="ECO:0000259" key="16">
    <source>
        <dbReference type="PROSITE" id="PS50886"/>
    </source>
</evidence>
<feature type="binding site" evidence="15">
    <location>
        <position position="146"/>
    </location>
    <ligand>
        <name>Zn(2+)</name>
        <dbReference type="ChEBI" id="CHEBI:29105"/>
    </ligand>
</feature>
<dbReference type="GO" id="GO:0000049">
    <property type="term" value="F:tRNA binding"/>
    <property type="evidence" value="ECO:0007669"/>
    <property type="project" value="UniProtKB-UniRule"/>
</dbReference>
<dbReference type="PANTHER" id="PTHR43326:SF1">
    <property type="entry name" value="METHIONINE--TRNA LIGASE, MITOCHONDRIAL"/>
    <property type="match status" value="1"/>
</dbReference>
<comment type="subunit">
    <text evidence="3 15">Homodimer.</text>
</comment>
<evidence type="ECO:0000256" key="1">
    <source>
        <dbReference type="ARBA" id="ARBA00003314"/>
    </source>
</evidence>
<dbReference type="FunFam" id="2.170.220.10:FF:000002">
    <property type="entry name" value="Methionine--tRNA ligase"/>
    <property type="match status" value="1"/>
</dbReference>
<evidence type="ECO:0000313" key="18">
    <source>
        <dbReference type="Proteomes" id="UP000000718"/>
    </source>
</evidence>
<reference evidence="17 18" key="2">
    <citation type="journal article" date="2015" name="Genome Announc.">
        <title>Genome Sequence of the Sulfate-Reducing Thermophilic Bacterium Thermodesulfovibrio yellowstonii Strain DSM 11347T (Phylum Nitrospirae).</title>
        <authorList>
            <person name="Bhatnagar S."/>
            <person name="Badger J.H."/>
            <person name="Madupu R."/>
            <person name="Khouri H.M."/>
            <person name="O'Connor E.M."/>
            <person name="Robb F.T."/>
            <person name="Ward N.L."/>
            <person name="Eisen J.A."/>
        </authorList>
    </citation>
    <scope>NUCLEOTIDE SEQUENCE [LARGE SCALE GENOMIC DNA]</scope>
    <source>
        <strain evidence="18">ATCC 51303 / DSM 11347 / YP87</strain>
    </source>
</reference>
<evidence type="ECO:0000256" key="8">
    <source>
        <dbReference type="ARBA" id="ARBA00022741"/>
    </source>
</evidence>
<dbReference type="GO" id="GO:0005524">
    <property type="term" value="F:ATP binding"/>
    <property type="evidence" value="ECO:0007669"/>
    <property type="project" value="UniProtKB-UniRule"/>
</dbReference>
<dbReference type="InterPro" id="IPR015413">
    <property type="entry name" value="Methionyl/Leucyl_tRNA_Synth"/>
</dbReference>
<dbReference type="eggNOG" id="COG0143">
    <property type="taxonomic scope" value="Bacteria"/>
</dbReference>
<dbReference type="FunCoup" id="B5YJ14">
    <property type="interactions" value="438"/>
</dbReference>
<dbReference type="PANTHER" id="PTHR43326">
    <property type="entry name" value="METHIONYL-TRNA SYNTHETASE"/>
    <property type="match status" value="1"/>
</dbReference>
<keyword evidence="7 15" id="KW-0479">Metal-binding</keyword>
<reference evidence="18" key="1">
    <citation type="submission" date="2008-08" db="EMBL/GenBank/DDBJ databases">
        <title>The complete genome sequence of Thermodesulfovibrio yellowstonii strain ATCC 51303 / DSM 11347 / YP87.</title>
        <authorList>
            <person name="Dodson R.J."/>
            <person name="Durkin A.S."/>
            <person name="Wu M."/>
            <person name="Eisen J."/>
            <person name="Sutton G."/>
        </authorList>
    </citation>
    <scope>NUCLEOTIDE SEQUENCE [LARGE SCALE GENOMIC DNA]</scope>
    <source>
        <strain evidence="18">ATCC 51303 / DSM 11347 / YP87</strain>
    </source>
</reference>
<keyword evidence="13 15" id="KW-0030">Aminoacyl-tRNA synthetase</keyword>
<dbReference type="EnsemblBacteria" id="ACI20552">
    <property type="protein sequence ID" value="ACI20552"/>
    <property type="gene ID" value="THEYE_A0382"/>
</dbReference>
<dbReference type="GO" id="GO:0046872">
    <property type="term" value="F:metal ion binding"/>
    <property type="evidence" value="ECO:0007669"/>
    <property type="project" value="UniProtKB-KW"/>
</dbReference>
<evidence type="ECO:0000256" key="3">
    <source>
        <dbReference type="ARBA" id="ARBA00011738"/>
    </source>
</evidence>
<comment type="similarity">
    <text evidence="15">Belongs to the class-I aminoacyl-tRNA synthetase family. MetG type 2A subfamily.</text>
</comment>
<evidence type="ECO:0000313" key="17">
    <source>
        <dbReference type="EMBL" id="ACI20552.1"/>
    </source>
</evidence>
<dbReference type="PRINTS" id="PR01041">
    <property type="entry name" value="TRNASYNTHMET"/>
</dbReference>
<dbReference type="CDD" id="cd02800">
    <property type="entry name" value="tRNA_bind_EcMetRS_like"/>
    <property type="match status" value="1"/>
</dbReference>
<feature type="binding site" evidence="15">
    <location>
        <position position="132"/>
    </location>
    <ligand>
        <name>Zn(2+)</name>
        <dbReference type="ChEBI" id="CHEBI:29105"/>
    </ligand>
</feature>
<dbReference type="GO" id="GO:0005737">
    <property type="term" value="C:cytoplasm"/>
    <property type="evidence" value="ECO:0007669"/>
    <property type="project" value="UniProtKB-SubCell"/>
</dbReference>
<protein>
    <recommendedName>
        <fullName evidence="15">Methionine--tRNA ligase</fullName>
        <ecNumber evidence="15">6.1.1.10</ecNumber>
    </recommendedName>
    <alternativeName>
        <fullName evidence="15">Methionyl-tRNA synthetase</fullName>
        <shortName evidence="15">MetRS</shortName>
    </alternativeName>
</protein>
<dbReference type="SUPFAM" id="SSF52374">
    <property type="entry name" value="Nucleotidylyl transferase"/>
    <property type="match status" value="1"/>
</dbReference>
<dbReference type="InterPro" id="IPR033911">
    <property type="entry name" value="MetRS_core"/>
</dbReference>
<proteinExistence type="inferred from homology"/>
<dbReference type="NCBIfam" id="NF008900">
    <property type="entry name" value="PRK12267.1"/>
    <property type="match status" value="1"/>
</dbReference>
<feature type="short sequence motif" description="'HIGH' region" evidence="15">
    <location>
        <begin position="14"/>
        <end position="24"/>
    </location>
</feature>
<keyword evidence="10 15" id="KW-0067">ATP-binding</keyword>
<keyword evidence="11 15" id="KW-0694">RNA-binding</keyword>
<dbReference type="CDD" id="cd00814">
    <property type="entry name" value="MetRS_core"/>
    <property type="match status" value="1"/>
</dbReference>
<dbReference type="GO" id="GO:0006431">
    <property type="term" value="P:methionyl-tRNA aminoacylation"/>
    <property type="evidence" value="ECO:0000318"/>
    <property type="project" value="GO_Central"/>
</dbReference>
<comment type="catalytic activity">
    <reaction evidence="14 15">
        <text>tRNA(Met) + L-methionine + ATP = L-methionyl-tRNA(Met) + AMP + diphosphate</text>
        <dbReference type="Rhea" id="RHEA:13481"/>
        <dbReference type="Rhea" id="RHEA-COMP:9667"/>
        <dbReference type="Rhea" id="RHEA-COMP:9698"/>
        <dbReference type="ChEBI" id="CHEBI:30616"/>
        <dbReference type="ChEBI" id="CHEBI:33019"/>
        <dbReference type="ChEBI" id="CHEBI:57844"/>
        <dbReference type="ChEBI" id="CHEBI:78442"/>
        <dbReference type="ChEBI" id="CHEBI:78530"/>
        <dbReference type="ChEBI" id="CHEBI:456215"/>
        <dbReference type="EC" id="6.1.1.10"/>
    </reaction>
</comment>
<comment type="function">
    <text evidence="1 15">Is required not only for elongation of protein synthesis but also for the initiation of all mRNA translation through initiator tRNA(fMet) aminoacylation.</text>
</comment>
<evidence type="ECO:0000256" key="2">
    <source>
        <dbReference type="ARBA" id="ARBA00004496"/>
    </source>
</evidence>
<dbReference type="RefSeq" id="WP_012545288.1">
    <property type="nucleotide sequence ID" value="NC_011296.1"/>
</dbReference>
<dbReference type="InterPro" id="IPR014729">
    <property type="entry name" value="Rossmann-like_a/b/a_fold"/>
</dbReference>
<feature type="binding site" evidence="15">
    <location>
        <position position="297"/>
    </location>
    <ligand>
        <name>ATP</name>
        <dbReference type="ChEBI" id="CHEBI:30616"/>
    </ligand>
</feature>
<dbReference type="CDD" id="cd07957">
    <property type="entry name" value="Anticodon_Ia_Met"/>
    <property type="match status" value="1"/>
</dbReference>
<keyword evidence="6 15" id="KW-0436">Ligase</keyword>
<evidence type="ECO:0000256" key="11">
    <source>
        <dbReference type="ARBA" id="ARBA00022884"/>
    </source>
</evidence>
<dbReference type="eggNOG" id="COG0073">
    <property type="taxonomic scope" value="Bacteria"/>
</dbReference>
<keyword evidence="5 15" id="KW-0820">tRNA-binding</keyword>
<feature type="short sequence motif" description="'KMSKS' region" evidence="15">
    <location>
        <begin position="298"/>
        <end position="302"/>
    </location>
</feature>
<keyword evidence="8 15" id="KW-0547">Nucleotide-binding</keyword>
<dbReference type="SUPFAM" id="SSF50249">
    <property type="entry name" value="Nucleic acid-binding proteins"/>
    <property type="match status" value="1"/>
</dbReference>
<dbReference type="AlphaFoldDB" id="B5YJ14"/>
<feature type="binding site" evidence="15">
    <location>
        <position position="149"/>
    </location>
    <ligand>
        <name>Zn(2+)</name>
        <dbReference type="ChEBI" id="CHEBI:29105"/>
    </ligand>
</feature>
<dbReference type="EMBL" id="CP001147">
    <property type="protein sequence ID" value="ACI20552.1"/>
    <property type="molecule type" value="Genomic_DNA"/>
</dbReference>
<name>B5YJ14_THEYD</name>
<dbReference type="Pfam" id="PF01588">
    <property type="entry name" value="tRNA_bind"/>
    <property type="match status" value="1"/>
</dbReference>
<dbReference type="InterPro" id="IPR004495">
    <property type="entry name" value="Met-tRNA-synth_bsu_C"/>
</dbReference>
<dbReference type="Gene3D" id="2.40.50.140">
    <property type="entry name" value="Nucleic acid-binding proteins"/>
    <property type="match status" value="1"/>
</dbReference>
<evidence type="ECO:0000256" key="9">
    <source>
        <dbReference type="ARBA" id="ARBA00022833"/>
    </source>
</evidence>
<dbReference type="KEGG" id="tye:THEYE_A0382"/>
<evidence type="ECO:0000256" key="15">
    <source>
        <dbReference type="HAMAP-Rule" id="MF_01228"/>
    </source>
</evidence>
<dbReference type="Proteomes" id="UP000000718">
    <property type="component" value="Chromosome"/>
</dbReference>
<dbReference type="Pfam" id="PF01406">
    <property type="entry name" value="tRNA-synt_1e"/>
    <property type="match status" value="1"/>
</dbReference>
<sequence length="642" mass="74771">MNQNKGFYITTPIYYVNDIPHIGHAYTTIAADILARYMRLKGRKVFFLTGTDEHGQKVERAALQKGKTPKEHADIMVENFKTLWKGLNISNDAFIRTTDEEHKRIVQEILQRLYDKGEIVKRKYSGMYCTPCERFWTEKDLVEGKCPDCGRDVEFIEEENYFFLMSKYQQALIEHIEKNPSYILPETRKNEVLGFLKNRTLGDLCISRPKHRLEWGIILPFDENYTTYVWFDALVNYYSALKYLAPENVEWWPPDHHLIGKDILTTHAVYWSTMLMALELPLPRNIFAHGWWTVKGKKMSKSLGNVVNPSEVIKKYGVDAFRYFLFREVSFGLDGDFSEEALIRRINNDLANDFGNLLNRFLVMNEKYMKGAVKINSIIPRSEATRNLYSDNEFLSSFKSLIEEINNEILWDEFKFNIILEKIWQAISLTNNYIAKTEPWKVLKEEPERLPLILFNIWNAIRIITVFLYPFMPETANKIWYALGLRDYIIDYKMLKWELDIKEVKTEKIEQLFPKIEIKTEEQMKVEKREEAKVEDLISIEDFMKIKLKVGKVLQAERVKGSKKLIKLIVDIGEERQIVAGIGEQYSPEELIGRSIVVLSNLKPAKLMGVESQGMLLAATGEDGKISILTIDREVNAGAGIK</sequence>
<dbReference type="InterPro" id="IPR002547">
    <property type="entry name" value="tRNA-bd_dom"/>
</dbReference>
<dbReference type="FunFam" id="1.10.730.10:FF:000026">
    <property type="entry name" value="Methionine--tRNA ligase"/>
    <property type="match status" value="1"/>
</dbReference>
<dbReference type="HOGENOM" id="CLU_009710_9_4_0"/>
<dbReference type="Pfam" id="PF19303">
    <property type="entry name" value="Anticodon_3"/>
    <property type="match status" value="1"/>
</dbReference>
<dbReference type="InterPro" id="IPR009080">
    <property type="entry name" value="tRNAsynth_Ia_anticodon-bd"/>
</dbReference>
<dbReference type="GO" id="GO:0004825">
    <property type="term" value="F:methionine-tRNA ligase activity"/>
    <property type="evidence" value="ECO:0000318"/>
    <property type="project" value="GO_Central"/>
</dbReference>
<evidence type="ECO:0000256" key="7">
    <source>
        <dbReference type="ARBA" id="ARBA00022723"/>
    </source>
</evidence>
<dbReference type="NCBIfam" id="TIGR00398">
    <property type="entry name" value="metG"/>
    <property type="match status" value="1"/>
</dbReference>
<keyword evidence="12 15" id="KW-0648">Protein biosynthesis</keyword>
<evidence type="ECO:0000256" key="12">
    <source>
        <dbReference type="ARBA" id="ARBA00022917"/>
    </source>
</evidence>
<comment type="subcellular location">
    <subcellularLocation>
        <location evidence="2 15">Cytoplasm</location>
    </subcellularLocation>
</comment>
<feature type="domain" description="TRNA-binding" evidence="16">
    <location>
        <begin position="542"/>
        <end position="642"/>
    </location>
</feature>
<evidence type="ECO:0000256" key="10">
    <source>
        <dbReference type="ARBA" id="ARBA00022840"/>
    </source>
</evidence>
<dbReference type="OrthoDB" id="9810191at2"/>
<dbReference type="Gene3D" id="2.170.220.10">
    <property type="match status" value="1"/>
</dbReference>
<dbReference type="Gene3D" id="3.40.50.620">
    <property type="entry name" value="HUPs"/>
    <property type="match status" value="1"/>
</dbReference>